<evidence type="ECO:0000313" key="5">
    <source>
        <dbReference type="Proteomes" id="UP001084197"/>
    </source>
</evidence>
<protein>
    <recommendedName>
        <fullName evidence="1">Copper chaperone CopZ</fullName>
    </recommendedName>
</protein>
<dbReference type="FunFam" id="3.30.70.100:FF:000001">
    <property type="entry name" value="ATPase copper transporting beta"/>
    <property type="match status" value="1"/>
</dbReference>
<proteinExistence type="predicted"/>
<dbReference type="PROSITE" id="PS50846">
    <property type="entry name" value="HMA_2"/>
    <property type="match status" value="1"/>
</dbReference>
<evidence type="ECO:0000256" key="2">
    <source>
        <dbReference type="ARBA" id="ARBA00022723"/>
    </source>
</evidence>
<sequence length="71" mass="7956">METIIFYVEGMSCGHCAKSIQGSLEQLEGVWHSDVSVVDKTVKIMYEISKIDIKNLIKAITDTGYQVIAYN</sequence>
<dbReference type="Proteomes" id="UP001084197">
    <property type="component" value="Unassembled WGS sequence"/>
</dbReference>
<dbReference type="Pfam" id="PF00403">
    <property type="entry name" value="HMA"/>
    <property type="match status" value="1"/>
</dbReference>
<keyword evidence="2" id="KW-0479">Metal-binding</keyword>
<organism evidence="4 5">
    <name type="scientific">Natronobacillus azotifigens</name>
    <dbReference type="NCBI Taxonomy" id="472978"/>
    <lineage>
        <taxon>Bacteria</taxon>
        <taxon>Bacillati</taxon>
        <taxon>Bacillota</taxon>
        <taxon>Bacilli</taxon>
        <taxon>Bacillales</taxon>
        <taxon>Bacillaceae</taxon>
        <taxon>Natronobacillus</taxon>
    </lineage>
</organism>
<feature type="domain" description="HMA" evidence="3">
    <location>
        <begin position="2"/>
        <end position="68"/>
    </location>
</feature>
<comment type="caution">
    <text evidence="4">The sequence shown here is derived from an EMBL/GenBank/DDBJ whole genome shotgun (WGS) entry which is preliminary data.</text>
</comment>
<dbReference type="PROSITE" id="PS01047">
    <property type="entry name" value="HMA_1"/>
    <property type="match status" value="1"/>
</dbReference>
<dbReference type="SUPFAM" id="SSF55008">
    <property type="entry name" value="HMA, heavy metal-associated domain"/>
    <property type="match status" value="1"/>
</dbReference>
<reference evidence="4" key="1">
    <citation type="submission" date="2022-11" db="EMBL/GenBank/DDBJ databases">
        <title>WGS of Natronobacillus azotifigens 24KS-1, an anaerobic diazotrophic haloalkaliphile from soda-rich habitats.</title>
        <authorList>
            <person name="Sorokin D.Y."/>
            <person name="Merkel A.Y."/>
        </authorList>
    </citation>
    <scope>NUCLEOTIDE SEQUENCE</scope>
    <source>
        <strain evidence="4">24KS-1</strain>
    </source>
</reference>
<dbReference type="InterPro" id="IPR006121">
    <property type="entry name" value="HMA_dom"/>
</dbReference>
<accession>A0A9J6REI6</accession>
<dbReference type="InterPro" id="IPR000428">
    <property type="entry name" value="Cu-bd"/>
</dbReference>
<dbReference type="RefSeq" id="WP_268780930.1">
    <property type="nucleotide sequence ID" value="NZ_JAPRAT010000029.1"/>
</dbReference>
<gene>
    <name evidence="4" type="ORF">OWO01_13185</name>
</gene>
<evidence type="ECO:0000313" key="4">
    <source>
        <dbReference type="EMBL" id="MCZ0704162.1"/>
    </source>
</evidence>
<keyword evidence="5" id="KW-1185">Reference proteome</keyword>
<dbReference type="InterPro" id="IPR036163">
    <property type="entry name" value="HMA_dom_sf"/>
</dbReference>
<evidence type="ECO:0000256" key="1">
    <source>
        <dbReference type="ARBA" id="ARBA00015313"/>
    </source>
</evidence>
<dbReference type="PRINTS" id="PR00944">
    <property type="entry name" value="CUEXPORT"/>
</dbReference>
<dbReference type="PANTHER" id="PTHR46594">
    <property type="entry name" value="P-TYPE CATION-TRANSPORTING ATPASE"/>
    <property type="match status" value="1"/>
</dbReference>
<evidence type="ECO:0000259" key="3">
    <source>
        <dbReference type="PROSITE" id="PS50846"/>
    </source>
</evidence>
<dbReference type="EMBL" id="JAPRAT010000029">
    <property type="protein sequence ID" value="MCZ0704162.1"/>
    <property type="molecule type" value="Genomic_DNA"/>
</dbReference>
<dbReference type="PANTHER" id="PTHR46594:SF4">
    <property type="entry name" value="P-TYPE CATION-TRANSPORTING ATPASE"/>
    <property type="match status" value="1"/>
</dbReference>
<dbReference type="GO" id="GO:0005507">
    <property type="term" value="F:copper ion binding"/>
    <property type="evidence" value="ECO:0007669"/>
    <property type="project" value="InterPro"/>
</dbReference>
<dbReference type="GO" id="GO:0006825">
    <property type="term" value="P:copper ion transport"/>
    <property type="evidence" value="ECO:0007669"/>
    <property type="project" value="InterPro"/>
</dbReference>
<dbReference type="CDD" id="cd00371">
    <property type="entry name" value="HMA"/>
    <property type="match status" value="1"/>
</dbReference>
<name>A0A9J6REI6_9BACI</name>
<dbReference type="InterPro" id="IPR017969">
    <property type="entry name" value="Heavy-metal-associated_CS"/>
</dbReference>
<dbReference type="Gene3D" id="3.30.70.100">
    <property type="match status" value="1"/>
</dbReference>
<dbReference type="AlphaFoldDB" id="A0A9J6REI6"/>